<dbReference type="Pfam" id="PF05255">
    <property type="entry name" value="UPF0220"/>
    <property type="match status" value="1"/>
</dbReference>
<keyword evidence="9" id="KW-1185">Reference proteome</keyword>
<dbReference type="InterPro" id="IPR019362">
    <property type="entry name" value="MMADHC"/>
</dbReference>
<gene>
    <name evidence="8" type="ORF">MMEN_LOCUS2648</name>
</gene>
<dbReference type="PANTHER" id="PTHR13192:SF3">
    <property type="entry name" value="COBALAMIN TRAFFICKING PROTEIN CBLD"/>
    <property type="match status" value="1"/>
</dbReference>
<comment type="subcellular location">
    <subcellularLocation>
        <location evidence="1">Membrane</location>
        <topology evidence="1">Multi-pass membrane protein</topology>
    </subcellularLocation>
</comment>
<comment type="caution">
    <text evidence="8">The sequence shown here is derived from an EMBL/GenBank/DDBJ whole genome shotgun (WGS) entry which is preliminary data.</text>
</comment>
<accession>A0A8S4ABF6</accession>
<dbReference type="GO" id="GO:0016020">
    <property type="term" value="C:membrane"/>
    <property type="evidence" value="ECO:0007669"/>
    <property type="project" value="UniProtKB-SubCell"/>
</dbReference>
<dbReference type="OrthoDB" id="268928at2759"/>
<dbReference type="PANTHER" id="PTHR13192">
    <property type="entry name" value="MY011 PROTEIN"/>
    <property type="match status" value="1"/>
</dbReference>
<feature type="region of interest" description="Disordered" evidence="6">
    <location>
        <begin position="114"/>
        <end position="147"/>
    </location>
</feature>
<evidence type="ECO:0000313" key="9">
    <source>
        <dbReference type="Proteomes" id="UP000677803"/>
    </source>
</evidence>
<feature type="transmembrane region" description="Helical" evidence="7">
    <location>
        <begin position="474"/>
        <end position="494"/>
    </location>
</feature>
<evidence type="ECO:0000256" key="4">
    <source>
        <dbReference type="ARBA" id="ARBA00022989"/>
    </source>
</evidence>
<dbReference type="GO" id="GO:0005739">
    <property type="term" value="C:mitochondrion"/>
    <property type="evidence" value="ECO:0007669"/>
    <property type="project" value="TreeGrafter"/>
</dbReference>
<keyword evidence="3 7" id="KW-0812">Transmembrane</keyword>
<dbReference type="Pfam" id="PF10229">
    <property type="entry name" value="MMADHC"/>
    <property type="match status" value="1"/>
</dbReference>
<evidence type="ECO:0000256" key="5">
    <source>
        <dbReference type="ARBA" id="ARBA00023136"/>
    </source>
</evidence>
<evidence type="ECO:0000256" key="2">
    <source>
        <dbReference type="ARBA" id="ARBA00005335"/>
    </source>
</evidence>
<feature type="transmembrane region" description="Helical" evidence="7">
    <location>
        <begin position="443"/>
        <end position="468"/>
    </location>
</feature>
<evidence type="ECO:0000313" key="8">
    <source>
        <dbReference type="EMBL" id="CAG5866003.1"/>
    </source>
</evidence>
<reference evidence="8" key="1">
    <citation type="submission" date="2021-05" db="EMBL/GenBank/DDBJ databases">
        <authorList>
            <person name="Tigano A."/>
        </authorList>
    </citation>
    <scope>NUCLEOTIDE SEQUENCE</scope>
</reference>
<comment type="similarity">
    <text evidence="2">Belongs to the UPF0220 family.</text>
</comment>
<evidence type="ECO:0000256" key="1">
    <source>
        <dbReference type="ARBA" id="ARBA00004141"/>
    </source>
</evidence>
<dbReference type="EMBL" id="CAJRST010001113">
    <property type="protein sequence ID" value="CAG5866003.1"/>
    <property type="molecule type" value="Genomic_DNA"/>
</dbReference>
<sequence length="504" mass="56077">MSGKLSLSRLLDTEQPSTMACVSQVLCSRSRFVSYLPGIHVLVHRVAGARASSAAVSSGSHDCTTVVPPPVGVRGLWPDESPRPTLPWDQSFHLPTGLDGFREDVEGLRGRLASRVAPDMLSPPSSKEERELSPPEEPASSQSMDTAQQYFSSSRVECAVQACPALFKKDLQLLFPEAPGSELLVISVTQRTHNNMTSWSSEVEQERELMLEKFVRGAEEMCVALQKEGFWADFIDPSSGLAFFGPYTNCTLFETDDRYRHLGFQIEDLGCCRVIRHPLWGTHVFVGTIFTNAPPSTFRTKLQTTVIKSREEEEAPRLPDVGICPLTRLQRKLHRAAGSSWVEGLQMAGFLDNFRWPECECIDWGERRNAVASVVAGTLFFTGWWIMIDAAVTYPSQQEMNHAFHTCGVFSTIAFFMINAVSNGQVRGDTYGEGCLGRTGARVWLFIGFMVMFGSLIASIWILFGGYVVPKKEVAPGLAVFFQNAFIFFSTLIYKFGRTEDLWG</sequence>
<keyword evidence="4 7" id="KW-1133">Transmembrane helix</keyword>
<proteinExistence type="inferred from homology"/>
<feature type="transmembrane region" description="Helical" evidence="7">
    <location>
        <begin position="370"/>
        <end position="388"/>
    </location>
</feature>
<dbReference type="AlphaFoldDB" id="A0A8S4ABF6"/>
<dbReference type="GO" id="GO:0009235">
    <property type="term" value="P:cobalamin metabolic process"/>
    <property type="evidence" value="ECO:0007669"/>
    <property type="project" value="InterPro"/>
</dbReference>
<feature type="transmembrane region" description="Helical" evidence="7">
    <location>
        <begin position="403"/>
        <end position="422"/>
    </location>
</feature>
<dbReference type="InterPro" id="IPR007919">
    <property type="entry name" value="UPF0220"/>
</dbReference>
<organism evidence="8 9">
    <name type="scientific">Menidia menidia</name>
    <name type="common">Atlantic silverside</name>
    <dbReference type="NCBI Taxonomy" id="238744"/>
    <lineage>
        <taxon>Eukaryota</taxon>
        <taxon>Metazoa</taxon>
        <taxon>Chordata</taxon>
        <taxon>Craniata</taxon>
        <taxon>Vertebrata</taxon>
        <taxon>Euteleostomi</taxon>
        <taxon>Actinopterygii</taxon>
        <taxon>Neopterygii</taxon>
        <taxon>Teleostei</taxon>
        <taxon>Neoteleostei</taxon>
        <taxon>Acanthomorphata</taxon>
        <taxon>Ovalentaria</taxon>
        <taxon>Atherinomorphae</taxon>
        <taxon>Atheriniformes</taxon>
        <taxon>Atherinopsidae</taxon>
        <taxon>Menidiinae</taxon>
        <taxon>Menidia</taxon>
    </lineage>
</organism>
<name>A0A8S4ABF6_9TELE</name>
<evidence type="ECO:0000256" key="3">
    <source>
        <dbReference type="ARBA" id="ARBA00022692"/>
    </source>
</evidence>
<evidence type="ECO:0000256" key="6">
    <source>
        <dbReference type="SAM" id="MobiDB-lite"/>
    </source>
</evidence>
<evidence type="ECO:0000256" key="7">
    <source>
        <dbReference type="SAM" id="Phobius"/>
    </source>
</evidence>
<protein>
    <submittedName>
        <fullName evidence="8">(Atlantic silverside) hypothetical protein</fullName>
    </submittedName>
</protein>
<keyword evidence="5 7" id="KW-0472">Membrane</keyword>
<dbReference type="Proteomes" id="UP000677803">
    <property type="component" value="Unassembled WGS sequence"/>
</dbReference>